<evidence type="ECO:0000313" key="7">
    <source>
        <dbReference type="Proteomes" id="UP000265515"/>
    </source>
</evidence>
<dbReference type="CDD" id="cd00821">
    <property type="entry name" value="PH"/>
    <property type="match status" value="1"/>
</dbReference>
<feature type="region of interest" description="Disordered" evidence="3">
    <location>
        <begin position="414"/>
        <end position="560"/>
    </location>
</feature>
<dbReference type="OrthoDB" id="9970435at2759"/>
<dbReference type="AlphaFoldDB" id="A0A388LXW5"/>
<dbReference type="SUPFAM" id="SSF55961">
    <property type="entry name" value="Bet v1-like"/>
    <property type="match status" value="1"/>
</dbReference>
<feature type="region of interest" description="Disordered" evidence="3">
    <location>
        <begin position="120"/>
        <end position="207"/>
    </location>
</feature>
<dbReference type="InterPro" id="IPR002913">
    <property type="entry name" value="START_lipid-bd_dom"/>
</dbReference>
<dbReference type="PROSITE" id="PS50003">
    <property type="entry name" value="PH_DOMAIN"/>
    <property type="match status" value="1"/>
</dbReference>
<dbReference type="InterPro" id="IPR045096">
    <property type="entry name" value="EDR2-like"/>
</dbReference>
<dbReference type="Proteomes" id="UP000265515">
    <property type="component" value="Unassembled WGS sequence"/>
</dbReference>
<dbReference type="InterPro" id="IPR011993">
    <property type="entry name" value="PH-like_dom_sf"/>
</dbReference>
<dbReference type="InterPro" id="IPR023393">
    <property type="entry name" value="START-like_dom_sf"/>
</dbReference>
<organism evidence="6 7">
    <name type="scientific">Chara braunii</name>
    <name type="common">Braun's stonewort</name>
    <dbReference type="NCBI Taxonomy" id="69332"/>
    <lineage>
        <taxon>Eukaryota</taxon>
        <taxon>Viridiplantae</taxon>
        <taxon>Streptophyta</taxon>
        <taxon>Charophyceae</taxon>
        <taxon>Charales</taxon>
        <taxon>Characeae</taxon>
        <taxon>Chara</taxon>
    </lineage>
</organism>
<feature type="compositionally biased region" description="Low complexity" evidence="3">
    <location>
        <begin position="139"/>
        <end position="148"/>
    </location>
</feature>
<dbReference type="Pfam" id="PF00169">
    <property type="entry name" value="PH"/>
    <property type="match status" value="1"/>
</dbReference>
<keyword evidence="2" id="KW-0256">Endoplasmic reticulum</keyword>
<name>A0A388LXW5_CHABU</name>
<sequence>MFTFGRHTLGRRYLHKRYFVLESKVLAYYKRKPAENDVPTKSMMLDSDCTVQDKGIEQHTGHAVYVITVMNRSDRSKRMSMGALNVEEISDWLTALQNVIHSQVMLMQVLQEAGAKRRPAASLDGGFSNQDSGAHNRTDSSSNDSDNSTMVAPSSQIDSYHQNGGLKSRSARRAESIGQGLTDKVRDWGNAEPQTSRRILSRETGNPHRRRRLLGVENGLRFFEEINDSEHSNSNPAMTAIGVVEASCEAIFELVRAMDDSRLQWDCTFKSGVIVAHVDGHTDVVHKCLLQDWFPSFVWPRDLYYLRYWRRNEDGTFVILYRSTEDERCPPQPGYVRAHLESGGYIISPLKPRVCPGGETSPRSRVEHLLQINFKGWGVGYFSAFRRHHIMKMLSRIAGMRELFAEQSEEQVRRLGMAGRSQSAATTTGMSCHFPTRELPPLAGRMRDDSSDDMSQPQHPGSDSHRGDCLDDSESEEEDANGDSGRFYNPECPSEMDEMPEPLEDISMPMPPLDSGDTGSGPYDEDEDEYGPPVGPSSEFRGSLPHGDLENGKSCWSEPHGKQFRVRSKNYLVDNSKVRSKSQLGSTFKHRVLAVAVKRLGSCGSCGQGRRLECVSTEEA</sequence>
<comment type="subcellular location">
    <subcellularLocation>
        <location evidence="1">Endoplasmic reticulum</location>
    </subcellularLocation>
</comment>
<dbReference type="PANTHER" id="PTHR12136">
    <property type="entry name" value="ENHANCED DISEASE RESISTANCE-RELATED"/>
    <property type="match status" value="1"/>
</dbReference>
<evidence type="ECO:0000256" key="1">
    <source>
        <dbReference type="ARBA" id="ARBA00004240"/>
    </source>
</evidence>
<feature type="compositionally biased region" description="Polar residues" evidence="3">
    <location>
        <begin position="420"/>
        <end position="430"/>
    </location>
</feature>
<feature type="domain" description="START" evidence="5">
    <location>
        <begin position="237"/>
        <end position="376"/>
    </location>
</feature>
<dbReference type="SMART" id="SM00234">
    <property type="entry name" value="START"/>
    <property type="match status" value="1"/>
</dbReference>
<dbReference type="Gramene" id="GBG87115">
    <property type="protein sequence ID" value="GBG87115"/>
    <property type="gene ID" value="CBR_g44571"/>
</dbReference>
<feature type="compositionally biased region" description="Polar residues" evidence="3">
    <location>
        <begin position="149"/>
        <end position="162"/>
    </location>
</feature>
<dbReference type="EMBL" id="BFEA01000596">
    <property type="protein sequence ID" value="GBG87115.1"/>
    <property type="molecule type" value="Genomic_DNA"/>
</dbReference>
<keyword evidence="7" id="KW-1185">Reference proteome</keyword>
<dbReference type="SUPFAM" id="SSF50729">
    <property type="entry name" value="PH domain-like"/>
    <property type="match status" value="1"/>
</dbReference>
<dbReference type="Pfam" id="PF01852">
    <property type="entry name" value="START"/>
    <property type="match status" value="1"/>
</dbReference>
<dbReference type="GO" id="GO:0005783">
    <property type="term" value="C:endoplasmic reticulum"/>
    <property type="evidence" value="ECO:0007669"/>
    <property type="project" value="UniProtKB-SubCell"/>
</dbReference>
<dbReference type="SMART" id="SM00233">
    <property type="entry name" value="PH"/>
    <property type="match status" value="1"/>
</dbReference>
<protein>
    <recommendedName>
        <fullName evidence="8">PH domain-containing protein</fullName>
    </recommendedName>
</protein>
<dbReference type="InterPro" id="IPR001849">
    <property type="entry name" value="PH_domain"/>
</dbReference>
<evidence type="ECO:0000259" key="4">
    <source>
        <dbReference type="PROSITE" id="PS50003"/>
    </source>
</evidence>
<dbReference type="PANTHER" id="PTHR12136:SF100">
    <property type="entry name" value="PROTEIN ENHANCED DISEASE RESISTANCE 2-LIKE"/>
    <property type="match status" value="1"/>
</dbReference>
<comment type="caution">
    <text evidence="6">The sequence shown here is derived from an EMBL/GenBank/DDBJ whole genome shotgun (WGS) entry which is preliminary data.</text>
</comment>
<evidence type="ECO:0000259" key="5">
    <source>
        <dbReference type="PROSITE" id="PS50848"/>
    </source>
</evidence>
<dbReference type="OMA" id="WMVRIGR"/>
<gene>
    <name evidence="6" type="ORF">CBR_g44571</name>
</gene>
<proteinExistence type="predicted"/>
<dbReference type="Gene3D" id="2.30.29.30">
    <property type="entry name" value="Pleckstrin-homology domain (PH domain)/Phosphotyrosine-binding domain (PTB)"/>
    <property type="match status" value="1"/>
</dbReference>
<evidence type="ECO:0008006" key="8">
    <source>
        <dbReference type="Google" id="ProtNLM"/>
    </source>
</evidence>
<dbReference type="PROSITE" id="PS50848">
    <property type="entry name" value="START"/>
    <property type="match status" value="1"/>
</dbReference>
<reference evidence="6 7" key="1">
    <citation type="journal article" date="2018" name="Cell">
        <title>The Chara Genome: Secondary Complexity and Implications for Plant Terrestrialization.</title>
        <authorList>
            <person name="Nishiyama T."/>
            <person name="Sakayama H."/>
            <person name="Vries J.D."/>
            <person name="Buschmann H."/>
            <person name="Saint-Marcoux D."/>
            <person name="Ullrich K.K."/>
            <person name="Haas F.B."/>
            <person name="Vanderstraeten L."/>
            <person name="Becker D."/>
            <person name="Lang D."/>
            <person name="Vosolsobe S."/>
            <person name="Rombauts S."/>
            <person name="Wilhelmsson P.K.I."/>
            <person name="Janitza P."/>
            <person name="Kern R."/>
            <person name="Heyl A."/>
            <person name="Rumpler F."/>
            <person name="Villalobos L.I.A.C."/>
            <person name="Clay J.M."/>
            <person name="Skokan R."/>
            <person name="Toyoda A."/>
            <person name="Suzuki Y."/>
            <person name="Kagoshima H."/>
            <person name="Schijlen E."/>
            <person name="Tajeshwar N."/>
            <person name="Catarino B."/>
            <person name="Hetherington A.J."/>
            <person name="Saltykova A."/>
            <person name="Bonnot C."/>
            <person name="Breuninger H."/>
            <person name="Symeonidi A."/>
            <person name="Radhakrishnan G.V."/>
            <person name="Van Nieuwerburgh F."/>
            <person name="Deforce D."/>
            <person name="Chang C."/>
            <person name="Karol K.G."/>
            <person name="Hedrich R."/>
            <person name="Ulvskov P."/>
            <person name="Glockner G."/>
            <person name="Delwiche C.F."/>
            <person name="Petrasek J."/>
            <person name="Van de Peer Y."/>
            <person name="Friml J."/>
            <person name="Beilby M."/>
            <person name="Dolan L."/>
            <person name="Kohara Y."/>
            <person name="Sugano S."/>
            <person name="Fujiyama A."/>
            <person name="Delaux P.-M."/>
            <person name="Quint M."/>
            <person name="TheiBen G."/>
            <person name="Hagemann M."/>
            <person name="Harholt J."/>
            <person name="Dunand C."/>
            <person name="Zachgo S."/>
            <person name="Langdale J."/>
            <person name="Maumus F."/>
            <person name="Straeten D.V.D."/>
            <person name="Gould S.B."/>
            <person name="Rensing S.A."/>
        </authorList>
    </citation>
    <scope>NUCLEOTIDE SEQUENCE [LARGE SCALE GENOMIC DNA]</scope>
    <source>
        <strain evidence="6 7">S276</strain>
    </source>
</reference>
<feature type="compositionally biased region" description="Acidic residues" evidence="3">
    <location>
        <begin position="494"/>
        <end position="504"/>
    </location>
</feature>
<feature type="domain" description="PH" evidence="4">
    <location>
        <begin position="1"/>
        <end position="101"/>
    </location>
</feature>
<evidence type="ECO:0000256" key="3">
    <source>
        <dbReference type="SAM" id="MobiDB-lite"/>
    </source>
</evidence>
<accession>A0A388LXW5</accession>
<dbReference type="CDD" id="cd00177">
    <property type="entry name" value="START"/>
    <property type="match status" value="1"/>
</dbReference>
<dbReference type="Gene3D" id="3.30.530.20">
    <property type="match status" value="1"/>
</dbReference>
<feature type="compositionally biased region" description="Acidic residues" evidence="3">
    <location>
        <begin position="470"/>
        <end position="481"/>
    </location>
</feature>
<evidence type="ECO:0000313" key="6">
    <source>
        <dbReference type="EMBL" id="GBG87115.1"/>
    </source>
</evidence>
<dbReference type="GO" id="GO:0008289">
    <property type="term" value="F:lipid binding"/>
    <property type="evidence" value="ECO:0007669"/>
    <property type="project" value="InterPro"/>
</dbReference>
<evidence type="ECO:0000256" key="2">
    <source>
        <dbReference type="ARBA" id="ARBA00022824"/>
    </source>
</evidence>